<evidence type="ECO:0000313" key="2">
    <source>
        <dbReference type="EMBL" id="KMQ90537.1"/>
    </source>
</evidence>
<comment type="caution">
    <text evidence="2">The sequence shown here is derived from an EMBL/GenBank/DDBJ whole genome shotgun (WGS) entry which is preliminary data.</text>
</comment>
<organism evidence="2 3">
    <name type="scientific">Lasius niger</name>
    <name type="common">Black garden ant</name>
    <dbReference type="NCBI Taxonomy" id="67767"/>
    <lineage>
        <taxon>Eukaryota</taxon>
        <taxon>Metazoa</taxon>
        <taxon>Ecdysozoa</taxon>
        <taxon>Arthropoda</taxon>
        <taxon>Hexapoda</taxon>
        <taxon>Insecta</taxon>
        <taxon>Pterygota</taxon>
        <taxon>Neoptera</taxon>
        <taxon>Endopterygota</taxon>
        <taxon>Hymenoptera</taxon>
        <taxon>Apocrita</taxon>
        <taxon>Aculeata</taxon>
        <taxon>Formicoidea</taxon>
        <taxon>Formicidae</taxon>
        <taxon>Formicinae</taxon>
        <taxon>Lasius</taxon>
        <taxon>Lasius</taxon>
    </lineage>
</organism>
<keyword evidence="1" id="KW-0732">Signal</keyword>
<keyword evidence="3" id="KW-1185">Reference proteome</keyword>
<dbReference type="STRING" id="67767.A0A0J7KJT6"/>
<dbReference type="AlphaFoldDB" id="A0A0J7KJT6"/>
<accession>A0A0J7KJT6</accession>
<dbReference type="Proteomes" id="UP000036403">
    <property type="component" value="Unassembled WGS sequence"/>
</dbReference>
<protein>
    <submittedName>
        <fullName evidence="2">Putative zinc finger protein 512b</fullName>
    </submittedName>
</protein>
<name>A0A0J7KJT6_LASNI</name>
<sequence>MNKLIILCALVVLAFAEERKSDEIKKTHDKEVETTKKDKRGLYGGLGYGYDGYGIGELGYGLNGLSSYSSLPIGLSPSFSTVLTKEVAVPVPQPVAVPVEKHVPVPVKVPILSLEHSLDYTFKGCENLSARQAL</sequence>
<feature type="chain" id="PRO_5005290354" evidence="1">
    <location>
        <begin position="17"/>
        <end position="134"/>
    </location>
</feature>
<reference evidence="2 3" key="1">
    <citation type="submission" date="2015-04" db="EMBL/GenBank/DDBJ databases">
        <title>Lasius niger genome sequencing.</title>
        <authorList>
            <person name="Konorov E.A."/>
            <person name="Nikitin M.A."/>
            <person name="Kirill M.V."/>
            <person name="Chang P."/>
        </authorList>
    </citation>
    <scope>NUCLEOTIDE SEQUENCE [LARGE SCALE GENOMIC DNA]</scope>
    <source>
        <tissue evidence="2">Whole</tissue>
    </source>
</reference>
<evidence type="ECO:0000313" key="3">
    <source>
        <dbReference type="Proteomes" id="UP000036403"/>
    </source>
</evidence>
<dbReference type="PaxDb" id="67767-A0A0J7KJT6"/>
<proteinExistence type="predicted"/>
<feature type="signal peptide" evidence="1">
    <location>
        <begin position="1"/>
        <end position="16"/>
    </location>
</feature>
<dbReference type="EMBL" id="LBMM01006524">
    <property type="protein sequence ID" value="KMQ90537.1"/>
    <property type="molecule type" value="Genomic_DNA"/>
</dbReference>
<evidence type="ECO:0000256" key="1">
    <source>
        <dbReference type="SAM" id="SignalP"/>
    </source>
</evidence>
<gene>
    <name evidence="2" type="ORF">RF55_9701</name>
</gene>